<dbReference type="AlphaFoldDB" id="A0A0E9RGM4"/>
<dbReference type="EMBL" id="GBXM01078030">
    <property type="protein sequence ID" value="JAH30547.1"/>
    <property type="molecule type" value="Transcribed_RNA"/>
</dbReference>
<sequence length="43" mass="5014">MRVRTGLLMFKMEIHIGPVKFLYDIDAISTEISQVHGYFKRTA</sequence>
<reference evidence="1" key="1">
    <citation type="submission" date="2014-11" db="EMBL/GenBank/DDBJ databases">
        <authorList>
            <person name="Amaro Gonzalez C."/>
        </authorList>
    </citation>
    <scope>NUCLEOTIDE SEQUENCE</scope>
</reference>
<name>A0A0E9RGM4_ANGAN</name>
<proteinExistence type="predicted"/>
<reference evidence="1" key="2">
    <citation type="journal article" date="2015" name="Fish Shellfish Immunol.">
        <title>Early steps in the European eel (Anguilla anguilla)-Vibrio vulnificus interaction in the gills: Role of the RtxA13 toxin.</title>
        <authorList>
            <person name="Callol A."/>
            <person name="Pajuelo D."/>
            <person name="Ebbesson L."/>
            <person name="Teles M."/>
            <person name="MacKenzie S."/>
            <person name="Amaro C."/>
        </authorList>
    </citation>
    <scope>NUCLEOTIDE SEQUENCE</scope>
</reference>
<organism evidence="1">
    <name type="scientific">Anguilla anguilla</name>
    <name type="common">European freshwater eel</name>
    <name type="synonym">Muraena anguilla</name>
    <dbReference type="NCBI Taxonomy" id="7936"/>
    <lineage>
        <taxon>Eukaryota</taxon>
        <taxon>Metazoa</taxon>
        <taxon>Chordata</taxon>
        <taxon>Craniata</taxon>
        <taxon>Vertebrata</taxon>
        <taxon>Euteleostomi</taxon>
        <taxon>Actinopterygii</taxon>
        <taxon>Neopterygii</taxon>
        <taxon>Teleostei</taxon>
        <taxon>Anguilliformes</taxon>
        <taxon>Anguillidae</taxon>
        <taxon>Anguilla</taxon>
    </lineage>
</organism>
<dbReference type="EMBL" id="GBXM01081069">
    <property type="protein sequence ID" value="JAH27508.1"/>
    <property type="molecule type" value="Transcribed_RNA"/>
</dbReference>
<evidence type="ECO:0000313" key="1">
    <source>
        <dbReference type="EMBL" id="JAH27508.1"/>
    </source>
</evidence>
<accession>A0A0E9RGM4</accession>
<protein>
    <submittedName>
        <fullName evidence="1">Uncharacterized protein</fullName>
    </submittedName>
</protein>